<evidence type="ECO:0000256" key="3">
    <source>
        <dbReference type="ARBA" id="ARBA00022692"/>
    </source>
</evidence>
<evidence type="ECO:0000259" key="7">
    <source>
        <dbReference type="Pfam" id="PF00482"/>
    </source>
</evidence>
<dbReference type="Pfam" id="PF00482">
    <property type="entry name" value="T2SSF"/>
    <property type="match status" value="1"/>
</dbReference>
<feature type="transmembrane region" description="Helical" evidence="6">
    <location>
        <begin position="228"/>
        <end position="253"/>
    </location>
</feature>
<evidence type="ECO:0000256" key="2">
    <source>
        <dbReference type="ARBA" id="ARBA00022475"/>
    </source>
</evidence>
<evidence type="ECO:0000256" key="1">
    <source>
        <dbReference type="ARBA" id="ARBA00004651"/>
    </source>
</evidence>
<dbReference type="EMBL" id="CP128986">
    <property type="protein sequence ID" value="WOC12628.1"/>
    <property type="molecule type" value="Genomic_DNA"/>
</dbReference>
<protein>
    <recommendedName>
        <fullName evidence="7">Type II secretion system protein GspF domain-containing protein</fullName>
    </recommendedName>
</protein>
<evidence type="ECO:0000313" key="8">
    <source>
        <dbReference type="EMBL" id="WOC12628.1"/>
    </source>
</evidence>
<proteinExistence type="predicted"/>
<feature type="transmembrane region" description="Helical" evidence="6">
    <location>
        <begin position="203"/>
        <end position="221"/>
    </location>
</feature>
<dbReference type="PANTHER" id="PTHR35007">
    <property type="entry name" value="INTEGRAL MEMBRANE PROTEIN-RELATED"/>
    <property type="match status" value="1"/>
</dbReference>
<sequence>MIAAALLAAGGIGLLLWPRPAVWSRLPTAEGRRKGRRVDLVWLFAAAPALAAAVVGVGLGIAVGIVAITAIALRRRSVRRADLDRRRDELRRALSFMIAEMSVGAPVVLACRSAADDLSGDGPSPVSTELARMAARAELGGDPADAAVGAAEDVGIDRLATAWAASSSRGLPMADLLQMLRSDLTARADHASRTRAGLAGPRATALVLALLPILGIGLGQLMGAAPLVVLLSPGIGSILLVVGAALGCAGVWWTNSITEKALR</sequence>
<organism evidence="8">
    <name type="scientific">Gordonia sp. MP11Mi</name>
    <dbReference type="NCBI Taxonomy" id="3022769"/>
    <lineage>
        <taxon>Bacteria</taxon>
        <taxon>Bacillati</taxon>
        <taxon>Actinomycetota</taxon>
        <taxon>Actinomycetes</taxon>
        <taxon>Mycobacteriales</taxon>
        <taxon>Gordoniaceae</taxon>
        <taxon>Gordonia</taxon>
    </lineage>
</organism>
<comment type="subcellular location">
    <subcellularLocation>
        <location evidence="1">Cell membrane</location>
        <topology evidence="1">Multi-pass membrane protein</topology>
    </subcellularLocation>
</comment>
<keyword evidence="4 6" id="KW-1133">Transmembrane helix</keyword>
<dbReference type="GO" id="GO:0005886">
    <property type="term" value="C:plasma membrane"/>
    <property type="evidence" value="ECO:0007669"/>
    <property type="project" value="UniProtKB-SubCell"/>
</dbReference>
<accession>A0AA97GWE8</accession>
<keyword evidence="5 6" id="KW-0472">Membrane</keyword>
<dbReference type="RefSeq" id="WP_420041845.1">
    <property type="nucleotide sequence ID" value="NZ_CP128986.1"/>
</dbReference>
<name>A0AA97GWE8_9ACTN</name>
<gene>
    <name evidence="8" type="ORF">MP11Mi_17180</name>
</gene>
<feature type="domain" description="Type II secretion system protein GspF" evidence="7">
    <location>
        <begin position="96"/>
        <end position="216"/>
    </location>
</feature>
<keyword evidence="2" id="KW-1003">Cell membrane</keyword>
<dbReference type="AlphaFoldDB" id="A0AA97GWE8"/>
<evidence type="ECO:0000256" key="4">
    <source>
        <dbReference type="ARBA" id="ARBA00022989"/>
    </source>
</evidence>
<evidence type="ECO:0000256" key="5">
    <source>
        <dbReference type="ARBA" id="ARBA00023136"/>
    </source>
</evidence>
<keyword evidence="3 6" id="KW-0812">Transmembrane</keyword>
<dbReference type="PANTHER" id="PTHR35007:SF4">
    <property type="entry name" value="CONSERVED TRANSMEMBRANE PROTEIN-RELATED"/>
    <property type="match status" value="1"/>
</dbReference>
<evidence type="ECO:0000256" key="6">
    <source>
        <dbReference type="SAM" id="Phobius"/>
    </source>
</evidence>
<dbReference type="InterPro" id="IPR018076">
    <property type="entry name" value="T2SS_GspF_dom"/>
</dbReference>
<feature type="transmembrane region" description="Helical" evidence="6">
    <location>
        <begin position="40"/>
        <end position="73"/>
    </location>
</feature>
<reference evidence="8" key="1">
    <citation type="submission" date="2023-06" db="EMBL/GenBank/DDBJ databases">
        <title>Gordonia sp. nov. and Pseudochrobactrum sp. nov., two species isolated from the burying beetle Nicrophorus vespilloides.</title>
        <authorList>
            <person name="Poehlein A."/>
            <person name="Guzman J."/>
            <person name="Daniel R."/>
            <person name="Vilcinskas A."/>
        </authorList>
    </citation>
    <scope>NUCLEOTIDE SEQUENCE</scope>
    <source>
        <strain evidence="8">MP11Mi</strain>
    </source>
</reference>